<reference evidence="2 3" key="1">
    <citation type="submission" date="2014-03" db="EMBL/GenBank/DDBJ databases">
        <title>Genomics of Bifidobacteria.</title>
        <authorList>
            <person name="Ventura M."/>
            <person name="Milani C."/>
            <person name="Lugli G.A."/>
        </authorList>
    </citation>
    <scope>NUCLEOTIDE SEQUENCE [LARGE SCALE GENOMIC DNA]</scope>
    <source>
        <strain evidence="2 3">DSM 22767</strain>
    </source>
</reference>
<evidence type="ECO:0000313" key="3">
    <source>
        <dbReference type="Proteomes" id="UP000029096"/>
    </source>
</evidence>
<dbReference type="Gene3D" id="3.40.50.2300">
    <property type="match status" value="2"/>
</dbReference>
<organism evidence="2 3">
    <name type="scientific">Bifidobacterium bohemicum DSM 22767</name>
    <dbReference type="NCBI Taxonomy" id="1437606"/>
    <lineage>
        <taxon>Bacteria</taxon>
        <taxon>Bacillati</taxon>
        <taxon>Actinomycetota</taxon>
        <taxon>Actinomycetes</taxon>
        <taxon>Bifidobacteriales</taxon>
        <taxon>Bifidobacteriaceae</taxon>
        <taxon>Bifidobacterium</taxon>
    </lineage>
</organism>
<evidence type="ECO:0000313" key="2">
    <source>
        <dbReference type="EMBL" id="KFI46781.1"/>
    </source>
</evidence>
<dbReference type="PANTHER" id="PTHR35271">
    <property type="entry name" value="ABC TRANSPORTER, SUBSTRATE-BINDING LIPOPROTEIN-RELATED"/>
    <property type="match status" value="1"/>
</dbReference>
<accession>A0A086ZJT1</accession>
<dbReference type="SUPFAM" id="SSF53822">
    <property type="entry name" value="Periplasmic binding protein-like I"/>
    <property type="match status" value="1"/>
</dbReference>
<dbReference type="InterPro" id="IPR007487">
    <property type="entry name" value="ABC_transpt-TYRBP-like"/>
</dbReference>
<dbReference type="Pfam" id="PF04392">
    <property type="entry name" value="ABC_sub_bind"/>
    <property type="match status" value="1"/>
</dbReference>
<comment type="caution">
    <text evidence="2">The sequence shown here is derived from an EMBL/GenBank/DDBJ whole genome shotgun (WGS) entry which is preliminary data.</text>
</comment>
<sequence>MEHRTANNSRALIAAIAVIALILVGGFMYGIGRRQVRSSNTDTQSSQRIKRVGILQYVSHPALDQIHKGVVDELKKEGFVEGENLEIIDQNGQADQSKLATMSEQLVSKQPDVMVGIATPAAQALANASRDVPIVLGAVTDPVTAGLINNMKHPGGNITGVSDQPPVQQEIELGKKLLPEAKTVGILYSSTEDNSKSQVVTAERASRRLGLNVKRFAVPSSNEIAQTVQVMSDQCDFIYIPLDNTIANAMPTVTQEANKKHRPIINSVDSMVEQGGLAAISVNQYRLGIETGRMTARMLKGEKPASMPVYTFTAGDTVVNKDQAALLGVTVPSDIRAQAKFVATRMTTK</sequence>
<dbReference type="InterPro" id="IPR047776">
    <property type="entry name" value="ABC_SBP_TrpX-like"/>
</dbReference>
<dbReference type="STRING" id="1437606.BBOH_0253"/>
<keyword evidence="1" id="KW-0472">Membrane</keyword>
<protein>
    <submittedName>
        <fullName evidence="2">Putative tryptophan uptake ABC transporter, substrate binding protein</fullName>
    </submittedName>
</protein>
<feature type="transmembrane region" description="Helical" evidence="1">
    <location>
        <begin position="12"/>
        <end position="31"/>
    </location>
</feature>
<dbReference type="NCBIfam" id="NF041285">
    <property type="entry name" value="ABC_SBP_TrpX"/>
    <property type="match status" value="1"/>
</dbReference>
<dbReference type="EMBL" id="JGYP01000001">
    <property type="protein sequence ID" value="KFI46781.1"/>
    <property type="molecule type" value="Genomic_DNA"/>
</dbReference>
<dbReference type="RefSeq" id="WP_033520311.1">
    <property type="nucleotide sequence ID" value="NZ_JDUS01000001.1"/>
</dbReference>
<evidence type="ECO:0000256" key="1">
    <source>
        <dbReference type="SAM" id="Phobius"/>
    </source>
</evidence>
<keyword evidence="1" id="KW-0812">Transmembrane</keyword>
<name>A0A086ZJT1_9BIFI</name>
<dbReference type="CDD" id="cd06325">
    <property type="entry name" value="PBP1_ABC_unchar_transporter"/>
    <property type="match status" value="1"/>
</dbReference>
<dbReference type="AlphaFoldDB" id="A0A086ZJT1"/>
<proteinExistence type="predicted"/>
<dbReference type="Proteomes" id="UP000029096">
    <property type="component" value="Unassembled WGS sequence"/>
</dbReference>
<dbReference type="PANTHER" id="PTHR35271:SF1">
    <property type="entry name" value="ABC TRANSPORTER, SUBSTRATE-BINDING LIPOPROTEIN"/>
    <property type="match status" value="1"/>
</dbReference>
<keyword evidence="3" id="KW-1185">Reference proteome</keyword>
<keyword evidence="1" id="KW-1133">Transmembrane helix</keyword>
<gene>
    <name evidence="2" type="ORF">BBOH_0253</name>
</gene>
<dbReference type="OrthoDB" id="9776955at2"/>
<dbReference type="eggNOG" id="COG2984">
    <property type="taxonomic scope" value="Bacteria"/>
</dbReference>
<dbReference type="InterPro" id="IPR028082">
    <property type="entry name" value="Peripla_BP_I"/>
</dbReference>